<evidence type="ECO:0000313" key="1">
    <source>
        <dbReference type="EMBL" id="KEI72245.1"/>
    </source>
</evidence>
<evidence type="ECO:0000313" key="2">
    <source>
        <dbReference type="Proteomes" id="UP000027997"/>
    </source>
</evidence>
<gene>
    <name evidence="1" type="ORF">GV64_17250</name>
</gene>
<sequence>MKHNKKENVTDLCSPPYFSSNCRFQRRLTTLTLLLASITANTAVADLFYCEPSSNPQSLHPYDDMITLSNISGGKVMTLGEFTENMEQLSSSTPNIDKTRLTDSQWYFSGPVQPQRNGSSGSFHFSIDPSVDAIRISQKRTSPEGLTIHPPGTVETMTQETLQTQCIFLQQPAVAGEWSLSTLDDTIIHIQSPLEIASFEEVVPVPGRHGWGFLSSHFTKDDSLRQVSFYQLSIFDGPYSSASRAVSIHSVSLYSDHQLLQRIPVSPCSMERWHLFSVQGTLALPIDQDTGCYMPLSENEPLLEEAFIHLNKKHSHPLRYVVIEGYLKSGEPFRRMELLPENQ</sequence>
<dbReference type="AlphaFoldDB" id="A0A081KDL9"/>
<keyword evidence="2" id="KW-1185">Reference proteome</keyword>
<proteinExistence type="predicted"/>
<dbReference type="RefSeq" id="WP_020583856.1">
    <property type="nucleotide sequence ID" value="NZ_JOJP01000001.1"/>
</dbReference>
<reference evidence="1 2" key="1">
    <citation type="submission" date="2014-06" db="EMBL/GenBank/DDBJ databases">
        <title>Whole Genome Sequences of Three Symbiotic Endozoicomonas Bacteria.</title>
        <authorList>
            <person name="Neave M.J."/>
            <person name="Apprill A."/>
            <person name="Voolstra C.R."/>
        </authorList>
    </citation>
    <scope>NUCLEOTIDE SEQUENCE [LARGE SCALE GENOMIC DNA]</scope>
    <source>
        <strain evidence="1 2">DSM 22380</strain>
    </source>
</reference>
<accession>A0A081KDL9</accession>
<comment type="caution">
    <text evidence="1">The sequence shown here is derived from an EMBL/GenBank/DDBJ whole genome shotgun (WGS) entry which is preliminary data.</text>
</comment>
<name>A0A081KDL9_9GAMM</name>
<organism evidence="1 2">
    <name type="scientific">Endozoicomonas elysicola</name>
    <dbReference type="NCBI Taxonomy" id="305900"/>
    <lineage>
        <taxon>Bacteria</taxon>
        <taxon>Pseudomonadati</taxon>
        <taxon>Pseudomonadota</taxon>
        <taxon>Gammaproteobacteria</taxon>
        <taxon>Oceanospirillales</taxon>
        <taxon>Endozoicomonadaceae</taxon>
        <taxon>Endozoicomonas</taxon>
    </lineage>
</organism>
<dbReference type="Proteomes" id="UP000027997">
    <property type="component" value="Unassembled WGS sequence"/>
</dbReference>
<dbReference type="EMBL" id="JOJP01000001">
    <property type="protein sequence ID" value="KEI72245.1"/>
    <property type="molecule type" value="Genomic_DNA"/>
</dbReference>
<protein>
    <submittedName>
        <fullName evidence="1">Uncharacterized protein</fullName>
    </submittedName>
</protein>